<feature type="transmembrane region" description="Helical" evidence="1">
    <location>
        <begin position="606"/>
        <end position="623"/>
    </location>
</feature>
<reference evidence="2 3" key="1">
    <citation type="journal article" date="2014" name="Genome Biol. Evol.">
        <title>The secreted proteins of Achlya hypogyna and Thraustotheca clavata identify the ancestral oomycete secretome and reveal gene acquisitions by horizontal gene transfer.</title>
        <authorList>
            <person name="Misner I."/>
            <person name="Blouin N."/>
            <person name="Leonard G."/>
            <person name="Richards T.A."/>
            <person name="Lane C.E."/>
        </authorList>
    </citation>
    <scope>NUCLEOTIDE SEQUENCE [LARGE SCALE GENOMIC DNA]</scope>
    <source>
        <strain evidence="2 3">ATCC 48635</strain>
    </source>
</reference>
<dbReference type="AlphaFoldDB" id="A0A1V9YK45"/>
<dbReference type="OrthoDB" id="168149at2759"/>
<dbReference type="STRING" id="1202772.A0A1V9YK45"/>
<gene>
    <name evidence="2" type="ORF">ACHHYP_10986</name>
</gene>
<dbReference type="Proteomes" id="UP000243579">
    <property type="component" value="Unassembled WGS sequence"/>
</dbReference>
<keyword evidence="1" id="KW-0812">Transmembrane</keyword>
<name>A0A1V9YK45_ACHHY</name>
<feature type="transmembrane region" description="Helical" evidence="1">
    <location>
        <begin position="564"/>
        <end position="585"/>
    </location>
</feature>
<evidence type="ECO:0000313" key="3">
    <source>
        <dbReference type="Proteomes" id="UP000243579"/>
    </source>
</evidence>
<sequence>MPQKVLPATGGDPRLNTQTLLQLQKHKVILSSGFFLSCLWNLAAPIKAWALSRYGFASTSTTLVTELDWNTVINGRFLTALYEASGIALSAPLEKTRYINVFLDFMITPRSQLVWAESFAGSAGIFQMDIDGVMKRLSLNGTREVAQFNRDVVKYGATGFPLWGSEVIYDYVPPVTTNVALQEVSEAVLCLKGLPPEDLVNLVYPSALLPYNRTEDAQAINTWRARIFPDLPACMARRAELMASAASPGDAVIALAQELAAKYDLGLVNIAGHNLLYKPLTFWDGFIDVSGYKSGSVTYQLSGRDPSGVITSGSGHLDAIMDPRETVWWCTLQYVNPVTLLNNATECFDKVATTLPSFFLGKYLTLLAGNRYNDNSMFKKLETTNKITAYAYKTNVVTPLAKIEHAAQGNLSAWKTLFHEYVAELRGEPVVTTNALQEMCFVADGCFSACMNTSASGGNTLTYMRGGQCVSSVDTIAHGLVDLYADKRCFGSGTSQIQITYQSLAGTTYTVVANNTAGPMAILACLVGGRPPTTEFPTYLIDMLAQGTQASLVMTKTDGSETTVLNFIALLSLAGYIYFFTRIAFYLRKTYRWMKKMPVRKKKSQLVFSIINCSISNVIWSHYNTSMRCIGFLSFVEWHIGATQNHCKWADSITDISVDASYECALDVYGHFASPSELLRLAAYSWVFFALVFMDRMPGIAIEVKGYAVAATLLGLVPVSVLAMLVAQICNLRASVSELSWIHNQLWLALVWLVVMALLRTTVFRPYFALVIAVLNAVGIQQQPICKSSPYYRIIGKYYWCATELLRDEAMTYVPLSVLMETRSIEIGNVFDHQYFVYGLMELEGDDGTLRKLEYLDHEGKVEHPPWIAMQDEYYVRIAKGDM</sequence>
<evidence type="ECO:0000256" key="1">
    <source>
        <dbReference type="SAM" id="Phobius"/>
    </source>
</evidence>
<feature type="transmembrane region" description="Helical" evidence="1">
    <location>
        <begin position="706"/>
        <end position="729"/>
    </location>
</feature>
<evidence type="ECO:0008006" key="4">
    <source>
        <dbReference type="Google" id="ProtNLM"/>
    </source>
</evidence>
<protein>
    <recommendedName>
        <fullName evidence="4">Transmembrane protein</fullName>
    </recommendedName>
</protein>
<keyword evidence="1" id="KW-0472">Membrane</keyword>
<evidence type="ECO:0000313" key="2">
    <source>
        <dbReference type="EMBL" id="OQR86092.1"/>
    </source>
</evidence>
<proteinExistence type="predicted"/>
<dbReference type="EMBL" id="JNBR01001529">
    <property type="protein sequence ID" value="OQR86092.1"/>
    <property type="molecule type" value="Genomic_DNA"/>
</dbReference>
<feature type="transmembrane region" description="Helical" evidence="1">
    <location>
        <begin position="741"/>
        <end position="759"/>
    </location>
</feature>
<keyword evidence="1" id="KW-1133">Transmembrane helix</keyword>
<feature type="transmembrane region" description="Helical" evidence="1">
    <location>
        <begin position="678"/>
        <end position="694"/>
    </location>
</feature>
<comment type="caution">
    <text evidence="2">The sequence shown here is derived from an EMBL/GenBank/DDBJ whole genome shotgun (WGS) entry which is preliminary data.</text>
</comment>
<keyword evidence="3" id="KW-1185">Reference proteome</keyword>
<accession>A0A1V9YK45</accession>
<organism evidence="2 3">
    <name type="scientific">Achlya hypogyna</name>
    <name type="common">Oomycete</name>
    <name type="synonym">Protoachlya hypogyna</name>
    <dbReference type="NCBI Taxonomy" id="1202772"/>
    <lineage>
        <taxon>Eukaryota</taxon>
        <taxon>Sar</taxon>
        <taxon>Stramenopiles</taxon>
        <taxon>Oomycota</taxon>
        <taxon>Saprolegniomycetes</taxon>
        <taxon>Saprolegniales</taxon>
        <taxon>Achlyaceae</taxon>
        <taxon>Achlya</taxon>
    </lineage>
</organism>